<reference evidence="3" key="1">
    <citation type="submission" date="2023-03" db="EMBL/GenBank/DDBJ databases">
        <authorList>
            <person name="Steffen K."/>
            <person name="Cardenas P."/>
        </authorList>
    </citation>
    <scope>NUCLEOTIDE SEQUENCE</scope>
</reference>
<feature type="compositionally biased region" description="Basic and acidic residues" evidence="2">
    <location>
        <begin position="622"/>
        <end position="631"/>
    </location>
</feature>
<organism evidence="3 4">
    <name type="scientific">Geodia barretti</name>
    <name type="common">Barrett's horny sponge</name>
    <dbReference type="NCBI Taxonomy" id="519541"/>
    <lineage>
        <taxon>Eukaryota</taxon>
        <taxon>Metazoa</taxon>
        <taxon>Porifera</taxon>
        <taxon>Demospongiae</taxon>
        <taxon>Heteroscleromorpha</taxon>
        <taxon>Tetractinellida</taxon>
        <taxon>Astrophorina</taxon>
        <taxon>Geodiidae</taxon>
        <taxon>Geodia</taxon>
    </lineage>
</organism>
<feature type="compositionally biased region" description="Basic and acidic residues" evidence="2">
    <location>
        <begin position="642"/>
        <end position="653"/>
    </location>
</feature>
<feature type="compositionally biased region" description="Low complexity" evidence="2">
    <location>
        <begin position="548"/>
        <end position="559"/>
    </location>
</feature>
<proteinExistence type="inferred from homology"/>
<feature type="compositionally biased region" description="Basic residues" evidence="2">
    <location>
        <begin position="907"/>
        <end position="919"/>
    </location>
</feature>
<dbReference type="PANTHER" id="PTHR13354">
    <property type="entry name" value="ROUND SPERMATID BASIC PROTEIN 1"/>
    <property type="match status" value="1"/>
</dbReference>
<dbReference type="GO" id="GO:0005634">
    <property type="term" value="C:nucleus"/>
    <property type="evidence" value="ECO:0007669"/>
    <property type="project" value="InterPro"/>
</dbReference>
<dbReference type="Proteomes" id="UP001174909">
    <property type="component" value="Unassembled WGS sequence"/>
</dbReference>
<evidence type="ECO:0000313" key="3">
    <source>
        <dbReference type="EMBL" id="CAI8007594.1"/>
    </source>
</evidence>
<evidence type="ECO:0000256" key="1">
    <source>
        <dbReference type="ARBA" id="ARBA00010560"/>
    </source>
</evidence>
<feature type="region of interest" description="Disordered" evidence="2">
    <location>
        <begin position="389"/>
        <end position="419"/>
    </location>
</feature>
<keyword evidence="4" id="KW-1185">Reference proteome</keyword>
<feature type="compositionally biased region" description="Low complexity" evidence="2">
    <location>
        <begin position="771"/>
        <end position="800"/>
    </location>
</feature>
<protein>
    <submittedName>
        <fullName evidence="3">Lysine-specific demethylase RSBN1L</fullName>
    </submittedName>
</protein>
<dbReference type="PANTHER" id="PTHR13354:SF11">
    <property type="entry name" value="LYSINE-SPECIFIC DEMETHYLASE 9"/>
    <property type="match status" value="1"/>
</dbReference>
<feature type="compositionally biased region" description="Basic residues" evidence="2">
    <location>
        <begin position="607"/>
        <end position="621"/>
    </location>
</feature>
<gene>
    <name evidence="3" type="ORF">GBAR_LOCUS5287</name>
</gene>
<evidence type="ECO:0000313" key="4">
    <source>
        <dbReference type="Proteomes" id="UP001174909"/>
    </source>
</evidence>
<feature type="compositionally biased region" description="Basic residues" evidence="2">
    <location>
        <begin position="862"/>
        <end position="875"/>
    </location>
</feature>
<feature type="compositionally biased region" description="Low complexity" evidence="2">
    <location>
        <begin position="503"/>
        <end position="520"/>
    </location>
</feature>
<dbReference type="EMBL" id="CASHTH010000786">
    <property type="protein sequence ID" value="CAI8007594.1"/>
    <property type="molecule type" value="Genomic_DNA"/>
</dbReference>
<feature type="compositionally biased region" description="Basic and acidic residues" evidence="2">
    <location>
        <begin position="479"/>
        <end position="488"/>
    </location>
</feature>
<name>A0AA35RAD6_GEOBA</name>
<evidence type="ECO:0000256" key="2">
    <source>
        <dbReference type="SAM" id="MobiDB-lite"/>
    </source>
</evidence>
<feature type="compositionally biased region" description="Basic and acidic residues" evidence="2">
    <location>
        <begin position="716"/>
        <end position="725"/>
    </location>
</feature>
<accession>A0AA35RAD6</accession>
<comment type="similarity">
    <text evidence="1">Belongs to the round spermatid basic protein 1 family.</text>
</comment>
<feature type="region of interest" description="Disordered" evidence="2">
    <location>
        <begin position="435"/>
        <end position="919"/>
    </location>
</feature>
<feature type="compositionally biased region" description="Basic and acidic residues" evidence="2">
    <location>
        <begin position="678"/>
        <end position="704"/>
    </location>
</feature>
<dbReference type="AlphaFoldDB" id="A0AA35RAD6"/>
<comment type="caution">
    <text evidence="3">The sequence shown here is derived from an EMBL/GenBank/DDBJ whole genome shotgun (WGS) entry which is preliminary data.</text>
</comment>
<sequence>MNGHCGNGGTMGLRGELFGDVGRKEWSEEALRRLVHIEEHPNGGASVVHVYQDELDRLLPREQTKDLSEIFFREVFRESSSGVADHVMGVVHGAVGYLPEMVQYLSTMHPDLSVKAGHLRKSEVESMRMEEYAANVASTYCQGTFRTGPLQQVSLVGQVAEESGGFLSDVLDLLEENPFLAMALPWGSLSALDLKSRSHSDDGPILWVRPGEQLVPTADHSRQGTPRKKRIQANELQSLLYGPRMNEKRETLFEDRTHCHADYIHAGHASQDTTAAVGVLKRVHLGDEREESPRCELKDVICFHAADFTEVAMRLQLDLYEPPMSQCRQWVEEAKLNQLRRDGIRYAHFRLHDGDIYFVPRNIIHQFRTVSASTSIAWHLRLRQYSSSSPTQEVVGVKEEDEEKERNEGGGGGSSSGAEEMNRLRDADHISFSYSSDEDFLPHHITTPTGPNKKPHNDTEEETKPYNGWPGRDLTSDLEVEREKRRSDSLSLDQRRRRLCSITPRAPLATPTLTTPPSSTGNSELPRQPVSPGLPQRSSHSPSRKFHSSSLSESQTNSSAPHSKSLSPGPQSRKTHSPIHSPWVDDDFSDSDSSSETWQPTGGDVQRRKRREHKESKRKRERKEGKREKLKNSHSVGPGRPAKMERQTELRESSDEDEQILRQLKRKVQEATEQGKMTSHDVTESEGEGGKGNDSDEVKGKSLEEELAITSSSESDNGKEERELGEVGVGGKARSKRQLLSSSESDSDCQDSRQRATKPNKPAERSRVPQKSSDPVPPSSRSVKSALKRSPPQTTPTSSPAKKLRLVDIDFTGGRMKLPPSRPQPRPSPSKSRFNSDRAGMGTQRKLAPVPANASNILKSKPLPRPHPSIKRPSRDKRAPPASKDAVLAAKFPQKRKLLDAPPAAHKNSKLKHSTLRHL</sequence>
<dbReference type="InterPro" id="IPR026306">
    <property type="entry name" value="RSBN1/Dpy-2/CEP530"/>
</dbReference>
<feature type="compositionally biased region" description="Basic and acidic residues" evidence="2">
    <location>
        <begin position="455"/>
        <end position="464"/>
    </location>
</feature>
<feature type="compositionally biased region" description="Polar residues" evidence="2">
    <location>
        <begin position="560"/>
        <end position="572"/>
    </location>
</feature>